<feature type="transmembrane region" description="Helical" evidence="1">
    <location>
        <begin position="6"/>
        <end position="21"/>
    </location>
</feature>
<keyword evidence="3" id="KW-1185">Reference proteome</keyword>
<gene>
    <name evidence="2" type="ORF">HNP38_002140</name>
</gene>
<comment type="caution">
    <text evidence="2">The sequence shown here is derived from an EMBL/GenBank/DDBJ whole genome shotgun (WGS) entry which is preliminary data.</text>
</comment>
<dbReference type="Proteomes" id="UP000592180">
    <property type="component" value="Unassembled WGS sequence"/>
</dbReference>
<keyword evidence="1" id="KW-0812">Transmembrane</keyword>
<sequence length="63" mass="7538">MYIVEFILIQIFCIVYLRYLFKNKTTPGSVSAYGAIILLELLSLYNLWEYRSVLEKVFSYIFK</sequence>
<evidence type="ECO:0000256" key="1">
    <source>
        <dbReference type="SAM" id="Phobius"/>
    </source>
</evidence>
<keyword evidence="1" id="KW-1133">Transmembrane helix</keyword>
<evidence type="ECO:0000313" key="2">
    <source>
        <dbReference type="EMBL" id="MBB4806844.1"/>
    </source>
</evidence>
<accession>A0A840KGL2</accession>
<keyword evidence="1" id="KW-0472">Membrane</keyword>
<feature type="transmembrane region" description="Helical" evidence="1">
    <location>
        <begin position="30"/>
        <end position="48"/>
    </location>
</feature>
<name>A0A840KGL2_9FLAO</name>
<protein>
    <submittedName>
        <fullName evidence="2">Uncharacterized protein</fullName>
    </submittedName>
</protein>
<proteinExistence type="predicted"/>
<dbReference type="AlphaFoldDB" id="A0A840KGL2"/>
<dbReference type="EMBL" id="JACHLE010000002">
    <property type="protein sequence ID" value="MBB4806844.1"/>
    <property type="molecule type" value="Genomic_DNA"/>
</dbReference>
<reference evidence="2 3" key="1">
    <citation type="submission" date="2020-08" db="EMBL/GenBank/DDBJ databases">
        <title>Functional genomics of gut bacteria from endangered species of beetles.</title>
        <authorList>
            <person name="Carlos-Shanley C."/>
        </authorList>
    </citation>
    <scope>NUCLEOTIDE SEQUENCE [LARGE SCALE GENOMIC DNA]</scope>
    <source>
        <strain evidence="2 3">S00151</strain>
    </source>
</reference>
<organism evidence="2 3">
    <name type="scientific">Chryseobacterium defluvii</name>
    <dbReference type="NCBI Taxonomy" id="160396"/>
    <lineage>
        <taxon>Bacteria</taxon>
        <taxon>Pseudomonadati</taxon>
        <taxon>Bacteroidota</taxon>
        <taxon>Flavobacteriia</taxon>
        <taxon>Flavobacteriales</taxon>
        <taxon>Weeksellaceae</taxon>
        <taxon>Chryseobacterium group</taxon>
        <taxon>Chryseobacterium</taxon>
    </lineage>
</organism>
<evidence type="ECO:0000313" key="3">
    <source>
        <dbReference type="Proteomes" id="UP000592180"/>
    </source>
</evidence>